<dbReference type="SMART" id="SM00220">
    <property type="entry name" value="S_TKc"/>
    <property type="match status" value="2"/>
</dbReference>
<feature type="region of interest" description="Disordered" evidence="8">
    <location>
        <begin position="1846"/>
        <end position="1895"/>
    </location>
</feature>
<feature type="compositionally biased region" description="Basic and acidic residues" evidence="8">
    <location>
        <begin position="3579"/>
        <end position="3601"/>
    </location>
</feature>
<feature type="region of interest" description="Disordered" evidence="8">
    <location>
        <begin position="3574"/>
        <end position="3628"/>
    </location>
</feature>
<dbReference type="SMART" id="SM00233">
    <property type="entry name" value="PH"/>
    <property type="match status" value="1"/>
</dbReference>
<dbReference type="FunFam" id="2.60.40.10:FF:000425">
    <property type="entry name" value="Myosin light chain kinase"/>
    <property type="match status" value="1"/>
</dbReference>
<dbReference type="InterPro" id="IPR011993">
    <property type="entry name" value="PH-like_dom_sf"/>
</dbReference>
<feature type="domain" description="Protein kinase" evidence="11">
    <location>
        <begin position="4997"/>
        <end position="5247"/>
    </location>
</feature>
<dbReference type="InterPro" id="IPR000219">
    <property type="entry name" value="DH_dom"/>
</dbReference>
<dbReference type="PANTHER" id="PTHR47633:SF3">
    <property type="entry name" value="STRIATED MUSCLE PREFERENTIALLY EXPRESSED PROTEIN KINASE"/>
    <property type="match status" value="1"/>
</dbReference>
<dbReference type="Gene3D" id="1.10.510.10">
    <property type="entry name" value="Transferase(Phosphotransferase) domain 1"/>
    <property type="match status" value="2"/>
</dbReference>
<comment type="similarity">
    <text evidence="2">Belongs to the protein kinase superfamily. CAMK Ser/Thr protein kinase family.</text>
</comment>
<feature type="domain" description="Fibronectin type-III" evidence="13">
    <location>
        <begin position="5557"/>
        <end position="5650"/>
    </location>
</feature>
<feature type="compositionally biased region" description="Low complexity" evidence="8">
    <location>
        <begin position="3458"/>
        <end position="3467"/>
    </location>
</feature>
<feature type="domain" description="Ig-like" evidence="12">
    <location>
        <begin position="4128"/>
        <end position="4219"/>
    </location>
</feature>
<evidence type="ECO:0000313" key="14">
    <source>
        <dbReference type="EMBL" id="CAI6360676.1"/>
    </source>
</evidence>
<feature type="domain" description="Ig-like" evidence="12">
    <location>
        <begin position="2376"/>
        <end position="2466"/>
    </location>
</feature>
<evidence type="ECO:0000256" key="4">
    <source>
        <dbReference type="ARBA" id="ARBA00022737"/>
    </source>
</evidence>
<feature type="domain" description="PH" evidence="9">
    <location>
        <begin position="1673"/>
        <end position="1776"/>
    </location>
</feature>
<evidence type="ECO:0000256" key="1">
    <source>
        <dbReference type="ARBA" id="ARBA00004161"/>
    </source>
</evidence>
<feature type="domain" description="Ig-like" evidence="12">
    <location>
        <begin position="5461"/>
        <end position="5550"/>
    </location>
</feature>
<evidence type="ECO:0000259" key="10">
    <source>
        <dbReference type="PROSITE" id="PS50010"/>
    </source>
</evidence>
<feature type="domain" description="Protein kinase" evidence="11">
    <location>
        <begin position="5703"/>
        <end position="5957"/>
    </location>
</feature>
<feature type="domain" description="Fibronectin type-III" evidence="13">
    <location>
        <begin position="4650"/>
        <end position="4746"/>
    </location>
</feature>
<evidence type="ECO:0000259" key="9">
    <source>
        <dbReference type="PROSITE" id="PS50003"/>
    </source>
</evidence>
<feature type="compositionally biased region" description="Basic residues" evidence="8">
    <location>
        <begin position="1409"/>
        <end position="1422"/>
    </location>
</feature>
<dbReference type="SMART" id="SM00060">
    <property type="entry name" value="FN3"/>
    <property type="match status" value="2"/>
</dbReference>
<feature type="compositionally biased region" description="Basic and acidic residues" evidence="8">
    <location>
        <begin position="1847"/>
        <end position="1865"/>
    </location>
</feature>
<dbReference type="InterPro" id="IPR055251">
    <property type="entry name" value="SOS1_NGEF_PH"/>
</dbReference>
<dbReference type="GO" id="GO:0060298">
    <property type="term" value="P:positive regulation of sarcomere organization"/>
    <property type="evidence" value="ECO:0007669"/>
    <property type="project" value="UniProtKB-ARBA"/>
</dbReference>
<dbReference type="EMBL" id="CARXXK010000003">
    <property type="protein sequence ID" value="CAI6360676.1"/>
    <property type="molecule type" value="Genomic_DNA"/>
</dbReference>
<reference evidence="14 15" key="1">
    <citation type="submission" date="2023-01" db="EMBL/GenBank/DDBJ databases">
        <authorList>
            <person name="Whitehead M."/>
        </authorList>
    </citation>
    <scope>NUCLEOTIDE SEQUENCE [LARGE SCALE GENOMIC DNA]</scope>
</reference>
<keyword evidence="3" id="KW-0963">Cytoplasm</keyword>
<dbReference type="SUPFAM" id="SSF56112">
    <property type="entry name" value="Protein kinase-like (PK-like)"/>
    <property type="match status" value="2"/>
</dbReference>
<dbReference type="Pfam" id="PF00621">
    <property type="entry name" value="RhoGEF"/>
    <property type="match status" value="1"/>
</dbReference>
<dbReference type="Proteomes" id="UP001160148">
    <property type="component" value="Unassembled WGS sequence"/>
</dbReference>
<feature type="compositionally biased region" description="Polar residues" evidence="8">
    <location>
        <begin position="3398"/>
        <end position="3435"/>
    </location>
</feature>
<dbReference type="FunFam" id="2.60.40.10:FF:000940">
    <property type="entry name" value="Muscle M-line assembly protein unc-89"/>
    <property type="match status" value="1"/>
</dbReference>
<keyword evidence="5" id="KW-1015">Disulfide bond</keyword>
<dbReference type="SMART" id="SM00325">
    <property type="entry name" value="RhoGEF"/>
    <property type="match status" value="1"/>
</dbReference>
<dbReference type="InterPro" id="IPR003599">
    <property type="entry name" value="Ig_sub"/>
</dbReference>
<comment type="caution">
    <text evidence="14">The sequence shown here is derived from an EMBL/GenBank/DDBJ whole genome shotgun (WGS) entry which is preliminary data.</text>
</comment>
<feature type="domain" description="Ig-like" evidence="12">
    <location>
        <begin position="2565"/>
        <end position="2656"/>
    </location>
</feature>
<feature type="domain" description="Ig-like" evidence="12">
    <location>
        <begin position="4425"/>
        <end position="4513"/>
    </location>
</feature>
<feature type="compositionally biased region" description="Basic and acidic residues" evidence="8">
    <location>
        <begin position="3436"/>
        <end position="3449"/>
    </location>
</feature>
<dbReference type="PROSITE" id="PS50853">
    <property type="entry name" value="FN3"/>
    <property type="match status" value="2"/>
</dbReference>
<dbReference type="GO" id="GO:0009653">
    <property type="term" value="P:anatomical structure morphogenesis"/>
    <property type="evidence" value="ECO:0007669"/>
    <property type="project" value="UniProtKB-ARBA"/>
</dbReference>
<dbReference type="InterPro" id="IPR036179">
    <property type="entry name" value="Ig-like_dom_sf"/>
</dbReference>
<evidence type="ECO:0000256" key="2">
    <source>
        <dbReference type="ARBA" id="ARBA00006692"/>
    </source>
</evidence>
<comment type="subcellular location">
    <subcellularLocation>
        <location evidence="1">Cytoplasm</location>
        <location evidence="1">Myofibril</location>
        <location evidence="1">Sarcomere</location>
        <location evidence="1">A band</location>
    </subcellularLocation>
</comment>
<dbReference type="GO" id="GO:0005085">
    <property type="term" value="F:guanyl-nucleotide exchange factor activity"/>
    <property type="evidence" value="ECO:0007669"/>
    <property type="project" value="InterPro"/>
</dbReference>
<dbReference type="SMART" id="SM00409">
    <property type="entry name" value="IG"/>
    <property type="match status" value="20"/>
</dbReference>
<dbReference type="CDD" id="cd00063">
    <property type="entry name" value="FN3"/>
    <property type="match status" value="2"/>
</dbReference>
<dbReference type="PROSITE" id="PS50011">
    <property type="entry name" value="PROTEIN_KINASE_DOM"/>
    <property type="match status" value="2"/>
</dbReference>
<dbReference type="InterPro" id="IPR011009">
    <property type="entry name" value="Kinase-like_dom_sf"/>
</dbReference>
<feature type="domain" description="Ig-like" evidence="12">
    <location>
        <begin position="4329"/>
        <end position="4417"/>
    </location>
</feature>
<dbReference type="Gene3D" id="2.30.29.30">
    <property type="entry name" value="Pleckstrin-homology domain (PH domain)/Phosphotyrosine-binding domain (PTB)"/>
    <property type="match status" value="1"/>
</dbReference>
<dbReference type="InterPro" id="IPR013098">
    <property type="entry name" value="Ig_I-set"/>
</dbReference>
<dbReference type="SUPFAM" id="SSF48726">
    <property type="entry name" value="Immunoglobulin"/>
    <property type="match status" value="21"/>
</dbReference>
<dbReference type="SUPFAM" id="SSF48065">
    <property type="entry name" value="DBL homology domain (DH-domain)"/>
    <property type="match status" value="1"/>
</dbReference>
<evidence type="ECO:0000313" key="15">
    <source>
        <dbReference type="Proteomes" id="UP001160148"/>
    </source>
</evidence>
<keyword evidence="15" id="KW-1185">Reference proteome</keyword>
<dbReference type="FunFam" id="2.60.40.10:FF:000345">
    <property type="entry name" value="Muscle M-line assembly protein unc-89"/>
    <property type="match status" value="1"/>
</dbReference>
<dbReference type="FunFam" id="2.60.40.10:FF:000802">
    <property type="entry name" value="Muscle M-line assembly protein unc-89"/>
    <property type="match status" value="1"/>
</dbReference>
<dbReference type="SUPFAM" id="SSF50729">
    <property type="entry name" value="PH domain-like"/>
    <property type="match status" value="1"/>
</dbReference>
<feature type="domain" description="Ig-like" evidence="12">
    <location>
        <begin position="2283"/>
        <end position="2369"/>
    </location>
</feature>
<keyword evidence="4" id="KW-0677">Repeat</keyword>
<evidence type="ECO:0008006" key="16">
    <source>
        <dbReference type="Google" id="ProtNLM"/>
    </source>
</evidence>
<dbReference type="InterPro" id="IPR036116">
    <property type="entry name" value="FN3_sf"/>
</dbReference>
<dbReference type="GO" id="GO:0005524">
    <property type="term" value="F:ATP binding"/>
    <property type="evidence" value="ECO:0007669"/>
    <property type="project" value="InterPro"/>
</dbReference>
<dbReference type="InterPro" id="IPR013783">
    <property type="entry name" value="Ig-like_fold"/>
</dbReference>
<feature type="domain" description="Ig-like" evidence="12">
    <location>
        <begin position="4021"/>
        <end position="4122"/>
    </location>
</feature>
<dbReference type="InterPro" id="IPR003961">
    <property type="entry name" value="FN3_dom"/>
</dbReference>
<feature type="compositionally biased region" description="Basic and acidic residues" evidence="8">
    <location>
        <begin position="1884"/>
        <end position="1895"/>
    </location>
</feature>
<protein>
    <recommendedName>
        <fullName evidence="16">Obscurin</fullName>
    </recommendedName>
</protein>
<evidence type="ECO:0000259" key="13">
    <source>
        <dbReference type="PROSITE" id="PS50853"/>
    </source>
</evidence>
<dbReference type="InterPro" id="IPR000719">
    <property type="entry name" value="Prot_kinase_dom"/>
</dbReference>
<feature type="compositionally biased region" description="Polar residues" evidence="8">
    <location>
        <begin position="3468"/>
        <end position="3491"/>
    </location>
</feature>
<keyword evidence="7" id="KW-0175">Coiled coil</keyword>
<feature type="region of interest" description="Disordered" evidence="8">
    <location>
        <begin position="1920"/>
        <end position="1946"/>
    </location>
</feature>
<feature type="domain" description="Ig-like" evidence="12">
    <location>
        <begin position="3728"/>
        <end position="3821"/>
    </location>
</feature>
<dbReference type="InterPro" id="IPR035899">
    <property type="entry name" value="DBL_dom_sf"/>
</dbReference>
<dbReference type="FunFam" id="2.60.40.10:FF:000032">
    <property type="entry name" value="palladin isoform X1"/>
    <property type="match status" value="2"/>
</dbReference>
<dbReference type="FunFam" id="2.60.40.10:FF:001036">
    <property type="entry name" value="Muscle M-line assembly protein unc-89"/>
    <property type="match status" value="1"/>
</dbReference>
<dbReference type="FunFam" id="2.60.40.10:FF:000796">
    <property type="entry name" value="Muscle M-line assembly protein unc-89"/>
    <property type="match status" value="1"/>
</dbReference>
<feature type="coiled-coil region" evidence="7">
    <location>
        <begin position="2896"/>
        <end position="2966"/>
    </location>
</feature>
<feature type="domain" description="Ig-like" evidence="12">
    <location>
        <begin position="2661"/>
        <end position="2752"/>
    </location>
</feature>
<dbReference type="SMART" id="SM00408">
    <property type="entry name" value="IGc2"/>
    <property type="match status" value="16"/>
</dbReference>
<dbReference type="SUPFAM" id="SSF49265">
    <property type="entry name" value="Fibronectin type III"/>
    <property type="match status" value="1"/>
</dbReference>
<evidence type="ECO:0000259" key="11">
    <source>
        <dbReference type="PROSITE" id="PS50011"/>
    </source>
</evidence>
<dbReference type="FunFam" id="1.20.900.10:FF:000033">
    <property type="entry name" value="Muscle M-line assembly protein unc-89-like Protein"/>
    <property type="match status" value="1"/>
</dbReference>
<dbReference type="PROSITE" id="PS50003">
    <property type="entry name" value="PH_DOMAIN"/>
    <property type="match status" value="1"/>
</dbReference>
<dbReference type="FunFam" id="2.60.40.10:FF:000107">
    <property type="entry name" value="Myosin, light chain kinase a"/>
    <property type="match status" value="7"/>
</dbReference>
<dbReference type="GO" id="GO:0040017">
    <property type="term" value="P:positive regulation of locomotion"/>
    <property type="evidence" value="ECO:0007669"/>
    <property type="project" value="UniProtKB-ARBA"/>
</dbReference>
<dbReference type="GO" id="GO:0045989">
    <property type="term" value="P:positive regulation of striated muscle contraction"/>
    <property type="evidence" value="ECO:0007669"/>
    <property type="project" value="UniProtKB-ARBA"/>
</dbReference>
<dbReference type="CDD" id="cd00160">
    <property type="entry name" value="RhoGEF"/>
    <property type="match status" value="1"/>
</dbReference>
<evidence type="ECO:0000256" key="3">
    <source>
        <dbReference type="ARBA" id="ARBA00022490"/>
    </source>
</evidence>
<dbReference type="GO" id="GO:0004672">
    <property type="term" value="F:protein kinase activity"/>
    <property type="evidence" value="ECO:0007669"/>
    <property type="project" value="InterPro"/>
</dbReference>
<dbReference type="Gene3D" id="1.20.900.10">
    <property type="entry name" value="Dbl homology (DH) domain"/>
    <property type="match status" value="1"/>
</dbReference>
<feature type="region of interest" description="Disordered" evidence="8">
    <location>
        <begin position="3351"/>
        <end position="3370"/>
    </location>
</feature>
<feature type="domain" description="Ig-like" evidence="12">
    <location>
        <begin position="2002"/>
        <end position="2078"/>
    </location>
</feature>
<feature type="domain" description="DH" evidence="10">
    <location>
        <begin position="1477"/>
        <end position="1655"/>
    </location>
</feature>
<dbReference type="Pfam" id="PF00041">
    <property type="entry name" value="fn3"/>
    <property type="match status" value="2"/>
</dbReference>
<feature type="domain" description="Ig-like" evidence="12">
    <location>
        <begin position="3628"/>
        <end position="3718"/>
    </location>
</feature>
<feature type="region of interest" description="Disordered" evidence="8">
    <location>
        <begin position="5313"/>
        <end position="5332"/>
    </location>
</feature>
<dbReference type="GO" id="GO:0031672">
    <property type="term" value="C:A band"/>
    <property type="evidence" value="ECO:0007669"/>
    <property type="project" value="UniProtKB-SubCell"/>
</dbReference>
<feature type="compositionally biased region" description="Polar residues" evidence="8">
    <location>
        <begin position="3528"/>
        <end position="3540"/>
    </location>
</feature>
<dbReference type="Pfam" id="PF00069">
    <property type="entry name" value="Pkinase"/>
    <property type="match status" value="2"/>
</dbReference>
<sequence length="6023" mass="678828">MSTYCRITGKSRGLPKPNYFPLLPPISPADAKRFCRITGKSYGLPAHHYIPVLVGRKKTKSDPKHVVINGYRYVFPIIDGCSELSDVLKTKCTDDRRYVYAVDKRRCSLVFPTSLENAVRDGDVKDVMMSETNDTVLLKLRKGKTVELEIKEMEVAGVTLMEGEGFRNRPKQKKTIKDDWRRKIFEDKEKESDAELEQEELKSKRITFSAGQGKQIESIESTPKIMNTKSLTISKIKNIVKPITENIILGENNNNLKLQTDILPTPISIEPNVIDLGSAFPGVIHQTFLNETILTNLPVVPVISPIKPLINNFNKQPMILPDIDSCEIEEILIEDNINKLLTINEINLLIENIQLGTQKIIPTSQGTTKIFKLEINNSEKYVPGQYVKTEDGEKFVPGKIIDTANGKLFVHGVMVQTSDGPKFLPGQIIEDSGKSIFVVGQNIVTREGESFVPGQTITIEGEKRFVPGQTVITPEGIGFVAGQVVNNGDESHFIPGQTVMTIHGPQFVPGQFWNDGNVEFTPGQSVLKNNGDWEFVPGVCVGSSFIPGLTVIEEDKKEFIPGRIVETNNDTSFIPGITTLDNNGNTKFVPGISIETENGIKFVSGNILSDNNGNKQFILGHITNSENGEINFTEAKSLQEVICSDEVQSGILTNDSFYPKGEKSDEVFGQMVQTAYGVEFYPGDQVGLPAGKIVPGKLIRNNGIRFVPGVVVDDKFIPGQIVVTDRGEQFVPGQVIETQTGPKFVPGQVVETDTGTKFVPGQTIETKEGIKFVPGQIVETKAGPTFIPGQIIFTEEEGSRFVPGQVVDTIEGPRFVPGRVIETGDCVTFVPGQVVETTEGLKFIAPDLQDADDGGCEFSVQGFEVSPEELRVIQPSFPQTSYYTQNGKMALDSKMLEQLSFAGMSIGRQVPAELPEVDVSTLPSMEVAYDVAEKLELNNDNTIKLAHIINRLCKLDLKNTYYGSPLVQNLINKLPQIKSNDNVAEVIENILKTTKSSPITALNEIYVVIFDDGFVTDLKNPNKVNILKGIMNSSELESKYIAEAFSEILNDSEDSKLRSAFEHIAEENIELLKEVKLKIDMKKVNSEKEAIEALQWAIVSVINKTSEITVNQMLKDNKSEQFNRLLSDAVGLAKALGLKEVVSVLMDVLDDRRSADILASDKITIEILRRLTVMRKLAERRPEFSETLSGMSADPIEARLDPRLRELVRESGVLLLPPETNIETSFDVPAELFSPGNSLAMEDFLVKSRKMGILLIIKNGLQAVVPREAARSVLTGEVPYTVLDERGMHRFEPMNVLDALNIRAYSSGRYSMYNCAVQKTLTEDEGTITRGSSISLDDRQLTIGEGGGDEYEVLQDYETEPVDGADEEDDLILEPGDRVIVLKQSKDDPSMGAEVKRNLLLDNAAAKHKMSVRPNKVHPTKHKPLDTDGSLVQSLDEPTKMGYVPNKILKKIPAPVRATAVVPAEGQTLSKKDAKFNRDVVLAELVETEEEFGQDIQEVVERYLNPLEFNDAPRIVRDNKDLIFNNLKQISQFHNTVLIAGLKYAASEPKTMGRTFLRLERDFDKHVNYCQTEPEAQEFLERNYEVNEYFEDERLKFGDDKALSEHLKLPIQRINDYQLLLKELVKYSLLIGEDTTDLERALELMLSIPHRFTDTKFLTNIEGFHGTIHKLGRLLKHGWYYVQDAEDPKGHQRYCFLFKSRILVCKVRRISEDKSVFVLKDIIRLPEVTVKAAPDNKRVWVLHHRLGDVGNYPFTFRANEDLSRDQWITEIEEHRNDLREKEDLQDQFWEREYVSITETSKSSITVTNVEHNSDDIKVQKQKDEDLFEPLKGIELDISSEIEEGLDPIERRLAPKPLKHVEEPKRPPLTLPPKEPIFECTSPPEPKKRPEPEKVEEPPVIEMPVPHQEVIVEKEIIEEVPIPQVEPVPTEPPPPERSPSPAEEEIESEPLKYIEGVSKPYFHVNIKGTSRGGVIEECNEWWDTKGEFKSGRSMNNESSLAVGENATFECEIEGATKVTWLKNNMPLPNTISNRTTITEDKENFLYKLQLNKVIMSDSGTYTVKAENDLGESTSTALLFVENLSADEKKARAKANAPIFAVKLADTELLENTHARFMIEIKANPLPKLRFFKGDKEISDEDKRIQILEVNKEKGLYEIVLPNVKPEDAGEYRVIASNKYSEESCSCHVTVTNEKDLWAGMQTVVPDGTPHFTWLKNGKPFNPEERFKVLFKDDEDSLALVFQNVKPEDAGLYTCIASTCHGKISCSAELSVQGVVKELNLPYAPKVTTDVKEFETKIQSTAILEAKVIGDPLPDIFWFKNDEEIQENERIKCMFEDDIAAIVIKNVEVEDEGEYKVFAKNELGSDTETINLLIKAAPKFKKNLIDYEGVTGKEITLTVEIEASPKPIVQWYKDSKVIKKSNRIKYVTDEVSGVYTLIIQDCKMEDVGLYSVVASNQFSQISDACRINLQMPPQFIGALAKEVETLEGDYVSLSVRVEGDPPPQVKWYFEDKLLVADKTHIKINAVEDVHTLLISNLTREDSGKYTCEISNEFGKNTSEGKLLVKCPPIFETPLIDTKAVEGDTNVEFTIKLNSYPKSSIQWFREEEEITETTTEFTCFEDGDNFKLIIKEAKTKLAGTYKCRATNEIGTYDSEATLTVMSQPTFKKGLRDMEVTEGGMLKLQVTCYGSPIPEIKWFKDGKEVRSDAHIKISKDKKRVENFSLTVNLVKVEDGGEYEVRATNEMGTAITKSIVNILAKHSTDFKDDDNESAKSKNEDIEENVDKKEKVTLPIKINRMDSTRKRLVGINVEEDRKIGISSITNIDGDRSIKTEESLVIMSSQSGEFSCVEMSWEESSTKCKNYYGIVEEPRDERIIPIKIDRSISIHTASDEEEEPFWVVESVKKHEEVRNEIKKMKENKNIQASLGDGYDEDDDNSLIELLKRVQKQRNDLEDILEKENHNMNKFEMNRSENILSRSNSMLSESSTLKARSVSRLSSLEENIKMDDLSDNLGNELISNNSNICTKNQKQTSSITDNISKELISNTTHNLDEPKKVILSTGTLGKSCENLDETYSKHGEGVLNSADRNSISRLSSIEECDNSLSSRKNIKEFSEIPKRPSLARLPSTEYKKQDTTLEKSISPIIKQDESNKNSISKSFPLYTTEKSENKLTTINNTLDDKFKPISEKNLNESLHLSGGHDYLNNINNKPKSNYTEALDNDESLQHSSIHMYNTDEADFRRKSLIRQSSIISDALSAMCTEISEDNKHNKQKRPSIKEDNTCYNTTLKEKTENDLSIPLIKPANSKKYPLFDEAEKTDNLVRKSSISKIRDNENITKIENNLKPKLDVDDASEINNESFDSLPSKQESDVSNTEPLGKSLHLELNQQKLNDLTTKKGDSDLLNGTLNNSSHTSTDSIPHSTSHSENQMPLFDNENNLNNEQRRTSEPLKKDNNLDIILPKKSISSSDNESSVNDLQPNDSTNSTKNLQIPNNKNGINKEDDKVQKPIPSLSDKENGKKLPFGTHQKEGIECSTFNDNTDISPGDSLSLTKEIIDTNVLNMPLKKNLINKENNLNNTKTASSIEKVDKTVKDHSQDDTNKENENISKLKSQNTPKEENYDMPRSGVKQIGVPPKIISGMDDDETYESLTKVFNVKARGTPKPKVQWFKDGDELSNTRNIQINDSDEEESFKLTIQDLRVADSGSYCCKLTNEVGEDVQSAKLNVQDVELLRGPKIRKPLTDLEVKKGQKVVWSITLIADPVPDVEWTCDGKNVNADFTVDTSEIANGLKECTFTMTIASSELSDTGVYRVKATNKFDSAECSARLDIVMQPQIEGFHDITVIPSMEAVFEAIIHAVPKPKIVWTINGKDLAEREFVNLTSEELDNDITKFKIVIGDVNPEEEGEYVVKAWNKVGETTAIANLKLHTEIPSFVKLMEDLTIQEYEEVQLSVRVNGIPKPKITWFKNGEVVIPDLRISIHTNEEGQIKSTLTINHFSGLDTAKFSVKAVNMMGEAETSSTLTMAEIMPSFVKPLERITEAVEGSPIEIQTELIGSPRPNVAWYKDGEELKKMEENNTEDEQQHITLEANPNGTVLIKIDKVEQGDCGAYKIIATNNFGTSATNTALVVNELPKKPVIIKHPNQVDANEGEILKIEAQYVAHPDAIVKWYKAGHVLHPCPQIDFVMGPNGNIALVIEKATLDDAGDYKIVVSNELGKAAGQIQVKVKPAATLPDFIMPLRDSKVVEGFPAKLPFRLSGFPLPEMAWTINDTPLVVDGENIKMAHEPDGLHYLLIEKAGPEHAGKLAIIASNENGTSASEAKLSVTSKINTDSLESKPEFLHGLKDTTVEESNALTLLAPFLGNPIPDVKWEKDGKVLQPCNKVHFTCDGYKVGLEVLDTNTGDAGQYTCTLTNKLGSSKSDCQVGIRKLYQAPVFTQRFSHNQQLLSRDAKFHARVTGVPSPNIIWHKNGHQLTNGDKYKLKRDGEVCSLTIKDVNSDDAGLYSCIATNRDGTATCEAQLSIAPRIVDESRKQEPPSFMKKIGDCEVFDGMTAKFTACATGWPEPEYEWFLDTNRLYETERIRMEKEGSGLMRLKILHADSIIDSGRYKLRIYNPHGEAYCEASIIFDNGFDSRSKRPVGELYKDFDRYRATGAPLPLPDPPTITRMSDKRLTLSWKPSLPITPRTPVTYLVEMEEQPKGEWITVRAGIRGCACDIHGLIPFRDYKFRVRVENNYGISDPSPFVLTYREKLEPEPPKFTPYLPVGTDFRPESSPYFPRDFDIERPPHDNYAQAPRFLHQEHDTQYGVKGHNTNLYWFVYGYPKPKMQYYFDNQLIEMGGRYDSSYTRNGQATLFINKMLDRDIGTYEAVATNEHGTARQRVRLQIAEYPKFLKRPEEKYVILRKNCKLEARVIGVPYPEIKWFKDWKPLVDSARIQIEQVEPDVCILRIEDVIMKDEGLYSISARNLAGSISTSVAIHVEDRESDYSYNGKTDIKWKKKDFSELYDIGDELGRGTQGVVYHAVERSTGRNYAAKVMNAKEDHLTKLMDNELKIMNDLSNRRIIRIHDALQTSRTYTLITELAGGGELLDILTKHSFLTEYDIALYIIQLLKALKHMHDFEIAHLGLTPGDLLISHPGGDTLKLCDFGLSRKINRRKLEPVDYGMPEFISPEIARGEGVDLSSDMWSVGVITHLLLTGVSLFRCVNDADTLDRVKSGSYTLSTKISDLARDFISKLLVFNSNDRLDVISALQHPWLQFGEDIPAGTSQINTDSLRNYYNNLKDWYSNASCRNWYRSRPLSSAYTHPSKMIYPPGFTCTPSATPEPEIKPPKKHVPSWKDKLPSREPIDTEIGIIKSESHYQYGPDTYLLQLRDTNFPVRLREYMKVAGKSLTHRGGSDSHMDWEAPVIRERRKFTDIMDEEIEDEQKARISKYGADIYTLRRLKQEIGSRPTAHVEAEAILESRIDGQPPFFREKPQKLPIEPDKPADLMCLAVGVPKPLVQWFKNDIVLTESHRIKMLEDNDGRSILRLDPATELDLGIYKVVARNKFGQTTARARLVLAHEPGPMEAPIVKEYSDTEILLRWDHPKLDGNSPILCYQLEVRENESEWELVAKNIDHEFWLMQNLRPYTNYEFRLAAMNYIAWGPTGPSSPMIRTHFPDAQKLEVPSAMLNLQIITESGREIIGDEPRNNLDYSLEYKPIDWAEQPPIEKYRFISEIARGRFSVVLKGINTSNDSIAVAKLLEITPDTESQVTHEFNVLKSLKHERIAYLIEAFKLENAPVAVFIQEKLQGADILTYLSTKEHYSEQTVATIVAQVLDGLQYLHWRGYAHLDLQPDNIVMASVRTIHVKLIDFGCAQKVSKLGAVVGANSVLEFTAPEILCDEPAYPYSDIWSLGVIAYTLLSGMSPFRGSNDTETRQNITFVRYRFEYLYKDLSQEATRFLMLLFKRTPTKRPSAEECHEHRWLLPTEYMIKKREKTMFNSYKLQHFAKEYHENRTKLATSSPKLLGALGTRQIGLGRSNSVVDELLIFK</sequence>
<accession>A0AAV0WXX2</accession>
<dbReference type="CDD" id="cd13325">
    <property type="entry name" value="PH_unc89"/>
    <property type="match status" value="1"/>
</dbReference>
<feature type="domain" description="Ig-like" evidence="12">
    <location>
        <begin position="2471"/>
        <end position="2556"/>
    </location>
</feature>
<keyword evidence="6" id="KW-0393">Immunoglobulin domain</keyword>
<feature type="compositionally biased region" description="Pro residues" evidence="8">
    <location>
        <begin position="1923"/>
        <end position="1937"/>
    </location>
</feature>
<dbReference type="FunFam" id="2.60.40.10:FF:000873">
    <property type="entry name" value="Muscle M-line assembly protein unc-89"/>
    <property type="match status" value="1"/>
</dbReference>
<dbReference type="PANTHER" id="PTHR47633">
    <property type="entry name" value="IMMUNOGLOBULIN"/>
    <property type="match status" value="1"/>
</dbReference>
<dbReference type="Pfam" id="PF22697">
    <property type="entry name" value="SOS1_NGEF_PH"/>
    <property type="match status" value="1"/>
</dbReference>
<feature type="region of interest" description="Disordered" evidence="8">
    <location>
        <begin position="1409"/>
        <end position="1433"/>
    </location>
</feature>
<gene>
    <name evidence="14" type="ORF">MEUPH1_LOCUS15950</name>
</gene>
<dbReference type="PROSITE" id="PS50835">
    <property type="entry name" value="IG_LIKE"/>
    <property type="match status" value="15"/>
</dbReference>
<dbReference type="InterPro" id="IPR001849">
    <property type="entry name" value="PH_domain"/>
</dbReference>
<dbReference type="InterPro" id="IPR003598">
    <property type="entry name" value="Ig_sub2"/>
</dbReference>
<dbReference type="InterPro" id="IPR007110">
    <property type="entry name" value="Ig-like_dom"/>
</dbReference>
<evidence type="ECO:0000259" key="12">
    <source>
        <dbReference type="PROSITE" id="PS50835"/>
    </source>
</evidence>
<feature type="domain" description="Ig-like" evidence="12">
    <location>
        <begin position="3924"/>
        <end position="4015"/>
    </location>
</feature>
<evidence type="ECO:0000256" key="8">
    <source>
        <dbReference type="SAM" id="MobiDB-lite"/>
    </source>
</evidence>
<dbReference type="Gene3D" id="2.60.40.10">
    <property type="entry name" value="Immunoglobulins"/>
    <property type="match status" value="23"/>
</dbReference>
<evidence type="ECO:0000256" key="7">
    <source>
        <dbReference type="SAM" id="Coils"/>
    </source>
</evidence>
<dbReference type="GO" id="GO:0030154">
    <property type="term" value="P:cell differentiation"/>
    <property type="evidence" value="ECO:0007669"/>
    <property type="project" value="UniProtKB-ARBA"/>
</dbReference>
<feature type="domain" description="Ig-like" evidence="12">
    <location>
        <begin position="2160"/>
        <end position="2269"/>
    </location>
</feature>
<evidence type="ECO:0000256" key="6">
    <source>
        <dbReference type="ARBA" id="ARBA00023319"/>
    </source>
</evidence>
<proteinExistence type="inferred from homology"/>
<organism evidence="14 15">
    <name type="scientific">Macrosiphum euphorbiae</name>
    <name type="common">potato aphid</name>
    <dbReference type="NCBI Taxonomy" id="13131"/>
    <lineage>
        <taxon>Eukaryota</taxon>
        <taxon>Metazoa</taxon>
        <taxon>Ecdysozoa</taxon>
        <taxon>Arthropoda</taxon>
        <taxon>Hexapoda</taxon>
        <taxon>Insecta</taxon>
        <taxon>Pterygota</taxon>
        <taxon>Neoptera</taxon>
        <taxon>Paraneoptera</taxon>
        <taxon>Hemiptera</taxon>
        <taxon>Sternorrhyncha</taxon>
        <taxon>Aphidomorpha</taxon>
        <taxon>Aphidoidea</taxon>
        <taxon>Aphididae</taxon>
        <taxon>Macrosiphini</taxon>
        <taxon>Macrosiphum</taxon>
    </lineage>
</organism>
<evidence type="ECO:0000256" key="5">
    <source>
        <dbReference type="ARBA" id="ARBA00023157"/>
    </source>
</evidence>
<name>A0AAV0WXX2_9HEMI</name>
<feature type="region of interest" description="Disordered" evidence="8">
    <location>
        <begin position="3390"/>
        <end position="3540"/>
    </location>
</feature>
<dbReference type="PROSITE" id="PS50010">
    <property type="entry name" value="DH_2"/>
    <property type="match status" value="1"/>
</dbReference>
<dbReference type="Pfam" id="PF07679">
    <property type="entry name" value="I-set"/>
    <property type="match status" value="21"/>
</dbReference>
<dbReference type="FunFam" id="2.60.40.10:FF:000080">
    <property type="entry name" value="Myosin light chain kinase, smooth muscle"/>
    <property type="match status" value="1"/>
</dbReference>
<dbReference type="Gene3D" id="3.30.200.20">
    <property type="entry name" value="Phosphorylase Kinase, domain 1"/>
    <property type="match status" value="2"/>
</dbReference>